<evidence type="ECO:0000313" key="2">
    <source>
        <dbReference type="Proteomes" id="UP001195483"/>
    </source>
</evidence>
<accession>A0AAE0VIS9</accession>
<protein>
    <submittedName>
        <fullName evidence="1">Uncharacterized protein</fullName>
    </submittedName>
</protein>
<gene>
    <name evidence="1" type="ORF">CHS0354_010484</name>
</gene>
<dbReference type="AlphaFoldDB" id="A0AAE0VIS9"/>
<dbReference type="Proteomes" id="UP001195483">
    <property type="component" value="Unassembled WGS sequence"/>
</dbReference>
<evidence type="ECO:0000313" key="1">
    <source>
        <dbReference type="EMBL" id="KAK3578280.1"/>
    </source>
</evidence>
<comment type="caution">
    <text evidence="1">The sequence shown here is derived from an EMBL/GenBank/DDBJ whole genome shotgun (WGS) entry which is preliminary data.</text>
</comment>
<organism evidence="1 2">
    <name type="scientific">Potamilus streckersoni</name>
    <dbReference type="NCBI Taxonomy" id="2493646"/>
    <lineage>
        <taxon>Eukaryota</taxon>
        <taxon>Metazoa</taxon>
        <taxon>Spiralia</taxon>
        <taxon>Lophotrochozoa</taxon>
        <taxon>Mollusca</taxon>
        <taxon>Bivalvia</taxon>
        <taxon>Autobranchia</taxon>
        <taxon>Heteroconchia</taxon>
        <taxon>Palaeoheterodonta</taxon>
        <taxon>Unionida</taxon>
        <taxon>Unionoidea</taxon>
        <taxon>Unionidae</taxon>
        <taxon>Ambleminae</taxon>
        <taxon>Lampsilini</taxon>
        <taxon>Potamilus</taxon>
    </lineage>
</organism>
<reference evidence="1" key="1">
    <citation type="journal article" date="2021" name="Genome Biol. Evol.">
        <title>A High-Quality Reference Genome for a Parasitic Bivalve with Doubly Uniparental Inheritance (Bivalvia: Unionida).</title>
        <authorList>
            <person name="Smith C.H."/>
        </authorList>
    </citation>
    <scope>NUCLEOTIDE SEQUENCE</scope>
    <source>
        <strain evidence="1">CHS0354</strain>
    </source>
</reference>
<dbReference type="EMBL" id="JAEAOA010000661">
    <property type="protein sequence ID" value="KAK3578280.1"/>
    <property type="molecule type" value="Genomic_DNA"/>
</dbReference>
<reference evidence="1" key="2">
    <citation type="journal article" date="2021" name="Genome Biol. Evol.">
        <title>Developing a high-quality reference genome for a parasitic bivalve with doubly uniparental inheritance (Bivalvia: Unionida).</title>
        <authorList>
            <person name="Smith C.H."/>
        </authorList>
    </citation>
    <scope>NUCLEOTIDE SEQUENCE</scope>
    <source>
        <strain evidence="1">CHS0354</strain>
        <tissue evidence="1">Mantle</tissue>
    </source>
</reference>
<sequence length="90" mass="10690">MTNVCQFKTVLISEASRDCLLYFETNKCMYNDRTGSSPHGTKNNGYQHRDKRRQIHTNFTFGVEERINSYLVQIYVKTQKKNFILNMINF</sequence>
<reference evidence="1" key="3">
    <citation type="submission" date="2023-05" db="EMBL/GenBank/DDBJ databases">
        <authorList>
            <person name="Smith C.H."/>
        </authorList>
    </citation>
    <scope>NUCLEOTIDE SEQUENCE</scope>
    <source>
        <strain evidence="1">CHS0354</strain>
        <tissue evidence="1">Mantle</tissue>
    </source>
</reference>
<name>A0AAE0VIS9_9BIVA</name>
<proteinExistence type="predicted"/>
<keyword evidence="2" id="KW-1185">Reference proteome</keyword>